<name>A0AAN8WCU4_HALRR</name>
<proteinExistence type="predicted"/>
<feature type="non-terminal residue" evidence="3">
    <location>
        <position position="442"/>
    </location>
</feature>
<keyword evidence="2" id="KW-0472">Membrane</keyword>
<evidence type="ECO:0000256" key="1">
    <source>
        <dbReference type="SAM" id="MobiDB-lite"/>
    </source>
</evidence>
<feature type="compositionally biased region" description="Basic and acidic residues" evidence="1">
    <location>
        <begin position="15"/>
        <end position="24"/>
    </location>
</feature>
<accession>A0AAN8WCU4</accession>
<organism evidence="3 4">
    <name type="scientific">Halocaridina rubra</name>
    <name type="common">Hawaiian red shrimp</name>
    <dbReference type="NCBI Taxonomy" id="373956"/>
    <lineage>
        <taxon>Eukaryota</taxon>
        <taxon>Metazoa</taxon>
        <taxon>Ecdysozoa</taxon>
        <taxon>Arthropoda</taxon>
        <taxon>Crustacea</taxon>
        <taxon>Multicrustacea</taxon>
        <taxon>Malacostraca</taxon>
        <taxon>Eumalacostraca</taxon>
        <taxon>Eucarida</taxon>
        <taxon>Decapoda</taxon>
        <taxon>Pleocyemata</taxon>
        <taxon>Caridea</taxon>
        <taxon>Atyoidea</taxon>
        <taxon>Atyidae</taxon>
        <taxon>Halocaridina</taxon>
    </lineage>
</organism>
<keyword evidence="4" id="KW-1185">Reference proteome</keyword>
<feature type="transmembrane region" description="Helical" evidence="2">
    <location>
        <begin position="358"/>
        <end position="379"/>
    </location>
</feature>
<dbReference type="AlphaFoldDB" id="A0AAN8WCU4"/>
<dbReference type="Proteomes" id="UP001381693">
    <property type="component" value="Unassembled WGS sequence"/>
</dbReference>
<feature type="compositionally biased region" description="Polar residues" evidence="1">
    <location>
        <begin position="1"/>
        <end position="11"/>
    </location>
</feature>
<sequence length="442" mass="49205">MPPATESNIPYHNTMDPEKDHDVTEPTTITQAKKSEIIDANEENTEITRVGNPALVGHPLLIGGNFGQTHDDSGFVAFKNAHPFLKVNQSISTPSHISEFPAPQNNQHLNMPITGDDENNLDKATFDAYNKILYDLQQLEILEKMLTSIESQHPQKAETIRLIAMESVLRRNPLLVQYLTRSQSTPRRNSAITTISSTLEELLEGIKIPYLNAGKEKNSGLSNFASSLIKIAKSKSIFDHRNQSHDINADFDNAQEPLTYLIQGTHGIPPTLTQLQSSLKQYLQQSILFQHADHGDYKDDSISSEPSPDHISNYTLTNDKPYPTNTSSVTLSSNVVRPNTDILSNEVIMECLKNMWCAFSLALSVGVGAAGAMAAPFVAPALGRKRRDLLDYDSPNSQFHDYDENNSMVNDYNYDDLLLDIDYDSLEPPDFFLPPPVTSPLH</sequence>
<reference evidence="3 4" key="1">
    <citation type="submission" date="2023-11" db="EMBL/GenBank/DDBJ databases">
        <title>Halocaridina rubra genome assembly.</title>
        <authorList>
            <person name="Smith C."/>
        </authorList>
    </citation>
    <scope>NUCLEOTIDE SEQUENCE [LARGE SCALE GENOMIC DNA]</scope>
    <source>
        <strain evidence="3">EP-1</strain>
        <tissue evidence="3">Whole</tissue>
    </source>
</reference>
<protein>
    <submittedName>
        <fullName evidence="3">Uncharacterized protein</fullName>
    </submittedName>
</protein>
<evidence type="ECO:0000313" key="4">
    <source>
        <dbReference type="Proteomes" id="UP001381693"/>
    </source>
</evidence>
<gene>
    <name evidence="3" type="ORF">SK128_007207</name>
</gene>
<keyword evidence="2" id="KW-0812">Transmembrane</keyword>
<evidence type="ECO:0000256" key="2">
    <source>
        <dbReference type="SAM" id="Phobius"/>
    </source>
</evidence>
<evidence type="ECO:0000313" key="3">
    <source>
        <dbReference type="EMBL" id="KAK7046156.1"/>
    </source>
</evidence>
<feature type="region of interest" description="Disordered" evidence="1">
    <location>
        <begin position="297"/>
        <end position="325"/>
    </location>
</feature>
<keyword evidence="2" id="KW-1133">Transmembrane helix</keyword>
<feature type="compositionally biased region" description="Polar residues" evidence="1">
    <location>
        <begin position="303"/>
        <end position="318"/>
    </location>
</feature>
<dbReference type="EMBL" id="JAXCGZ010021658">
    <property type="protein sequence ID" value="KAK7046156.1"/>
    <property type="molecule type" value="Genomic_DNA"/>
</dbReference>
<comment type="caution">
    <text evidence="3">The sequence shown here is derived from an EMBL/GenBank/DDBJ whole genome shotgun (WGS) entry which is preliminary data.</text>
</comment>
<feature type="region of interest" description="Disordered" evidence="1">
    <location>
        <begin position="1"/>
        <end position="27"/>
    </location>
</feature>